<dbReference type="AlphaFoldDB" id="A0A226X839"/>
<organism evidence="1 2">
    <name type="scientific">Caballeronia sordidicola</name>
    <name type="common">Burkholderia sordidicola</name>
    <dbReference type="NCBI Taxonomy" id="196367"/>
    <lineage>
        <taxon>Bacteria</taxon>
        <taxon>Pseudomonadati</taxon>
        <taxon>Pseudomonadota</taxon>
        <taxon>Betaproteobacteria</taxon>
        <taxon>Burkholderiales</taxon>
        <taxon>Burkholderiaceae</taxon>
        <taxon>Caballeronia</taxon>
    </lineage>
</organism>
<accession>A0A226X839</accession>
<name>A0A226X839_CABSO</name>
<gene>
    <name evidence="1" type="ORF">BSU04_05775</name>
</gene>
<proteinExistence type="predicted"/>
<dbReference type="EMBL" id="MTHB01000033">
    <property type="protein sequence ID" value="OXC79642.1"/>
    <property type="molecule type" value="Genomic_DNA"/>
</dbReference>
<protein>
    <submittedName>
        <fullName evidence="1">Uncharacterized protein</fullName>
    </submittedName>
</protein>
<evidence type="ECO:0000313" key="1">
    <source>
        <dbReference type="EMBL" id="OXC79642.1"/>
    </source>
</evidence>
<reference evidence="2" key="1">
    <citation type="submission" date="2017-01" db="EMBL/GenBank/DDBJ databases">
        <title>Genome Analysis of Deinococcus marmoris KOPRI26562.</title>
        <authorList>
            <person name="Kim J.H."/>
            <person name="Oh H.-M."/>
        </authorList>
    </citation>
    <scope>NUCLEOTIDE SEQUENCE [LARGE SCALE GENOMIC DNA]</scope>
    <source>
        <strain evidence="2">PAMC 26633</strain>
    </source>
</reference>
<comment type="caution">
    <text evidence="1">The sequence shown here is derived from an EMBL/GenBank/DDBJ whole genome shotgun (WGS) entry which is preliminary data.</text>
</comment>
<sequence length="52" mass="5633">MGLVGRLPACFCASSLARGFGQASYNPKHKRTFDNAALIVDNVISFETTDIE</sequence>
<evidence type="ECO:0000313" key="2">
    <source>
        <dbReference type="Proteomes" id="UP000214720"/>
    </source>
</evidence>
<dbReference type="Proteomes" id="UP000214720">
    <property type="component" value="Unassembled WGS sequence"/>
</dbReference>